<protein>
    <submittedName>
        <fullName evidence="3">Uncharacterized protein</fullName>
    </submittedName>
</protein>
<evidence type="ECO:0000256" key="2">
    <source>
        <dbReference type="SAM" id="Phobius"/>
    </source>
</evidence>
<proteinExistence type="predicted"/>
<reference evidence="3 4" key="1">
    <citation type="submission" date="2024-09" db="EMBL/GenBank/DDBJ databases">
        <authorList>
            <person name="Sun Q."/>
            <person name="Mori K."/>
        </authorList>
    </citation>
    <scope>NUCLEOTIDE SEQUENCE [LARGE SCALE GENOMIC DNA]</scope>
    <source>
        <strain evidence="3 4">ATCC 51285</strain>
    </source>
</reference>
<name>A0ABV5Z9I1_9GAMM</name>
<gene>
    <name evidence="3" type="ORF">ACFFLH_05910</name>
</gene>
<keyword evidence="1" id="KW-0175">Coiled coil</keyword>
<dbReference type="RefSeq" id="WP_027313981.1">
    <property type="nucleotide sequence ID" value="NZ_JBHLZN010000001.1"/>
</dbReference>
<feature type="transmembrane region" description="Helical" evidence="2">
    <location>
        <begin position="20"/>
        <end position="42"/>
    </location>
</feature>
<evidence type="ECO:0000256" key="1">
    <source>
        <dbReference type="SAM" id="Coils"/>
    </source>
</evidence>
<keyword evidence="2" id="KW-0812">Transmembrane</keyword>
<dbReference type="Proteomes" id="UP001589628">
    <property type="component" value="Unassembled WGS sequence"/>
</dbReference>
<sequence>MRAEEEQDQAPAPSGLLDKLPLISLAVAALALLLPINLWLWVSSPANNDLELRVAMLEDELKRSVTFIAEEHKRWQSLLQEQHRQAEQNEALLSRLELELNTFANKQMLTLLIEQEQQQLSFLGALKMAAYELSSMIRGSRSWLDDYERKISEAEREAQARLARLKILQGAANKAAPKG</sequence>
<evidence type="ECO:0000313" key="3">
    <source>
        <dbReference type="EMBL" id="MFB9885938.1"/>
    </source>
</evidence>
<comment type="caution">
    <text evidence="3">The sequence shown here is derived from an EMBL/GenBank/DDBJ whole genome shotgun (WGS) entry which is preliminary data.</text>
</comment>
<dbReference type="EMBL" id="JBHLZN010000001">
    <property type="protein sequence ID" value="MFB9885938.1"/>
    <property type="molecule type" value="Genomic_DNA"/>
</dbReference>
<accession>A0ABV5Z9I1</accession>
<organism evidence="3 4">
    <name type="scientific">Balneatrix alpica</name>
    <dbReference type="NCBI Taxonomy" id="75684"/>
    <lineage>
        <taxon>Bacteria</taxon>
        <taxon>Pseudomonadati</taxon>
        <taxon>Pseudomonadota</taxon>
        <taxon>Gammaproteobacteria</taxon>
        <taxon>Oceanospirillales</taxon>
        <taxon>Balneatrichaceae</taxon>
        <taxon>Balneatrix</taxon>
    </lineage>
</organism>
<keyword evidence="2" id="KW-1133">Transmembrane helix</keyword>
<feature type="coiled-coil region" evidence="1">
    <location>
        <begin position="79"/>
        <end position="106"/>
    </location>
</feature>
<keyword evidence="4" id="KW-1185">Reference proteome</keyword>
<evidence type="ECO:0000313" key="4">
    <source>
        <dbReference type="Proteomes" id="UP001589628"/>
    </source>
</evidence>
<keyword evidence="2" id="KW-0472">Membrane</keyword>